<keyword evidence="1" id="KW-0472">Membrane</keyword>
<keyword evidence="1" id="KW-1133">Transmembrane helix</keyword>
<evidence type="ECO:0000313" key="2">
    <source>
        <dbReference type="EMBL" id="KRN77310.1"/>
    </source>
</evidence>
<protein>
    <submittedName>
        <fullName evidence="2">Uncharacterized protein</fullName>
    </submittedName>
</protein>
<dbReference type="Proteomes" id="UP000051673">
    <property type="component" value="Unassembled WGS sequence"/>
</dbReference>
<dbReference type="PATRIC" id="fig|1620.3.peg.1702"/>
<feature type="transmembrane region" description="Helical" evidence="1">
    <location>
        <begin position="6"/>
        <end position="39"/>
    </location>
</feature>
<evidence type="ECO:0000256" key="1">
    <source>
        <dbReference type="SAM" id="Phobius"/>
    </source>
</evidence>
<reference evidence="2 3" key="1">
    <citation type="journal article" date="2015" name="Genome Announc.">
        <title>Expanding the biotechnology potential of lactobacilli through comparative genomics of 213 strains and associated genera.</title>
        <authorList>
            <person name="Sun Z."/>
            <person name="Harris H.M."/>
            <person name="McCann A."/>
            <person name="Guo C."/>
            <person name="Argimon S."/>
            <person name="Zhang W."/>
            <person name="Yang X."/>
            <person name="Jeffery I.B."/>
            <person name="Cooney J.C."/>
            <person name="Kagawa T.F."/>
            <person name="Liu W."/>
            <person name="Song Y."/>
            <person name="Salvetti E."/>
            <person name="Wrobel A."/>
            <person name="Rasinkangas P."/>
            <person name="Parkhill J."/>
            <person name="Rea M.C."/>
            <person name="O'Sullivan O."/>
            <person name="Ritari J."/>
            <person name="Douillard F.P."/>
            <person name="Paul Ross R."/>
            <person name="Yang R."/>
            <person name="Briner A.E."/>
            <person name="Felis G.E."/>
            <person name="de Vos W.M."/>
            <person name="Barrangou R."/>
            <person name="Klaenhammer T.R."/>
            <person name="Caufield P.W."/>
            <person name="Cui Y."/>
            <person name="Zhang H."/>
            <person name="O'Toole P.W."/>
        </authorList>
    </citation>
    <scope>NUCLEOTIDE SEQUENCE [LARGE SCALE GENOMIC DNA]</scope>
    <source>
        <strain evidence="2 3">DSM 20014</strain>
    </source>
</reference>
<dbReference type="STRING" id="1620.IV67_GL001665"/>
<gene>
    <name evidence="2" type="ORF">IV67_GL001665</name>
</gene>
<proteinExistence type="predicted"/>
<keyword evidence="1" id="KW-0812">Transmembrane</keyword>
<name>A0A0R2JJ60_9LACO</name>
<comment type="caution">
    <text evidence="2">The sequence shown here is derived from an EMBL/GenBank/DDBJ whole genome shotgun (WGS) entry which is preliminary data.</text>
</comment>
<keyword evidence="3" id="KW-1185">Reference proteome</keyword>
<accession>A0A0R2JJ60</accession>
<organism evidence="2 3">
    <name type="scientific">Weissella minor</name>
    <dbReference type="NCBI Taxonomy" id="1620"/>
    <lineage>
        <taxon>Bacteria</taxon>
        <taxon>Bacillati</taxon>
        <taxon>Bacillota</taxon>
        <taxon>Bacilli</taxon>
        <taxon>Lactobacillales</taxon>
        <taxon>Lactobacillaceae</taxon>
        <taxon>Weissella</taxon>
    </lineage>
</organism>
<dbReference type="EMBL" id="JQCD01000021">
    <property type="protein sequence ID" value="KRN77310.1"/>
    <property type="molecule type" value="Genomic_DNA"/>
</dbReference>
<dbReference type="AlphaFoldDB" id="A0A0R2JJ60"/>
<sequence length="362" mass="41773">MGFFGVILAVLLGIVAFVAIFSIPILVIAAVVLCIVWVIRNRNASHVEDRLRIQKKSEWSRSFLTDVDPDFSLTTTERNVFEGTSRPNELNYLVVKANDRFPIFSRYSYMRVGAIKLRLGTIQFGGVSPFTASEIRNIEYQDNRKTSLAVPQQIAKKLARKTIDFGHVPGLEWRFVPILVDEKTNEIKNFFFISVASRNFGYSPMMMEHTNSLIFDDDNFNEFDAKFHEKLWQIVQENNIQRFAELRNIQQSARIIFTFVGLIEGDKDFRAINQSVYDQYYVADYLNIKNAINQGIELDYSKAIERLSEAVDMFKAPVVEYAKKNSMQYEALKDHSEDYDNISDLLVEGSKVKDIVQDKMIF</sequence>
<evidence type="ECO:0000313" key="3">
    <source>
        <dbReference type="Proteomes" id="UP000051673"/>
    </source>
</evidence>
<dbReference type="RefSeq" id="WP_057786820.1">
    <property type="nucleotide sequence ID" value="NZ_JQCD01000021.1"/>
</dbReference>